<comment type="similarity">
    <text evidence="10">Belongs to the ELO family.</text>
</comment>
<evidence type="ECO:0000256" key="9">
    <source>
        <dbReference type="ARBA" id="ARBA00023160"/>
    </source>
</evidence>
<accession>A0ABN9PG21</accession>
<evidence type="ECO:0000256" key="10">
    <source>
        <dbReference type="RuleBase" id="RU361115"/>
    </source>
</evidence>
<dbReference type="PANTHER" id="PTHR11157">
    <property type="entry name" value="FATTY ACID ACYL TRANSFERASE-RELATED"/>
    <property type="match status" value="1"/>
</dbReference>
<feature type="transmembrane region" description="Helical" evidence="10">
    <location>
        <begin position="25"/>
        <end position="46"/>
    </location>
</feature>
<comment type="subcellular location">
    <subcellularLocation>
        <location evidence="1">Membrane</location>
        <topology evidence="1">Multi-pass membrane protein</topology>
    </subcellularLocation>
</comment>
<dbReference type="Pfam" id="PF01151">
    <property type="entry name" value="ELO"/>
    <property type="match status" value="1"/>
</dbReference>
<evidence type="ECO:0000256" key="6">
    <source>
        <dbReference type="ARBA" id="ARBA00022989"/>
    </source>
</evidence>
<organism evidence="11 12">
    <name type="scientific">Prorocentrum cordatum</name>
    <dbReference type="NCBI Taxonomy" id="2364126"/>
    <lineage>
        <taxon>Eukaryota</taxon>
        <taxon>Sar</taxon>
        <taxon>Alveolata</taxon>
        <taxon>Dinophyceae</taxon>
        <taxon>Prorocentrales</taxon>
        <taxon>Prorocentraceae</taxon>
        <taxon>Prorocentrum</taxon>
    </lineage>
</organism>
<reference evidence="11" key="1">
    <citation type="submission" date="2023-10" db="EMBL/GenBank/DDBJ databases">
        <authorList>
            <person name="Chen Y."/>
            <person name="Shah S."/>
            <person name="Dougan E. K."/>
            <person name="Thang M."/>
            <person name="Chan C."/>
        </authorList>
    </citation>
    <scope>NUCLEOTIDE SEQUENCE [LARGE SCALE GENOMIC DNA]</scope>
</reference>
<name>A0ABN9PG21_9DINO</name>
<keyword evidence="8 10" id="KW-0472">Membrane</keyword>
<evidence type="ECO:0000256" key="5">
    <source>
        <dbReference type="ARBA" id="ARBA00022832"/>
    </source>
</evidence>
<dbReference type="Proteomes" id="UP001189429">
    <property type="component" value="Unassembled WGS sequence"/>
</dbReference>
<keyword evidence="3 10" id="KW-0808">Transferase</keyword>
<comment type="caution">
    <text evidence="11">The sequence shown here is derived from an EMBL/GenBank/DDBJ whole genome shotgun (WGS) entry which is preliminary data.</text>
</comment>
<comment type="caution">
    <text evidence="10">Lacks conserved residue(s) required for the propagation of feature annotation.</text>
</comment>
<keyword evidence="2 10" id="KW-0444">Lipid biosynthesis</keyword>
<evidence type="ECO:0000256" key="1">
    <source>
        <dbReference type="ARBA" id="ARBA00004141"/>
    </source>
</evidence>
<protein>
    <recommendedName>
        <fullName evidence="10">Elongation of fatty acids protein</fullName>
        <ecNumber evidence="10">2.3.1.-</ecNumber>
    </recommendedName>
</protein>
<keyword evidence="6 10" id="KW-1133">Transmembrane helix</keyword>
<dbReference type="EC" id="2.3.1.-" evidence="10"/>
<keyword evidence="5 10" id="KW-0276">Fatty acid metabolism</keyword>
<evidence type="ECO:0000313" key="11">
    <source>
        <dbReference type="EMBL" id="CAK0790147.1"/>
    </source>
</evidence>
<evidence type="ECO:0000256" key="8">
    <source>
        <dbReference type="ARBA" id="ARBA00023136"/>
    </source>
</evidence>
<evidence type="ECO:0000256" key="2">
    <source>
        <dbReference type="ARBA" id="ARBA00022516"/>
    </source>
</evidence>
<keyword evidence="7 10" id="KW-0443">Lipid metabolism</keyword>
<sequence length="103" mass="11745">MNYTVHAIMYSYYFLAAVCSRPPQWALLVTCMQISQMFVGSAVAAVHLRSLTTHQVPNCDGHLPNIFAAIAMYASYFLLFLDFMIKRFCMKRRSPSPQAKKTD</sequence>
<evidence type="ECO:0000313" key="12">
    <source>
        <dbReference type="Proteomes" id="UP001189429"/>
    </source>
</evidence>
<evidence type="ECO:0000256" key="3">
    <source>
        <dbReference type="ARBA" id="ARBA00022679"/>
    </source>
</evidence>
<gene>
    <name evidence="11" type="ORF">PCOR1329_LOCUS1503</name>
</gene>
<keyword evidence="9 10" id="KW-0275">Fatty acid biosynthesis</keyword>
<evidence type="ECO:0000256" key="7">
    <source>
        <dbReference type="ARBA" id="ARBA00023098"/>
    </source>
</evidence>
<proteinExistence type="inferred from homology"/>
<keyword evidence="12" id="KW-1185">Reference proteome</keyword>
<feature type="transmembrane region" description="Helical" evidence="10">
    <location>
        <begin position="66"/>
        <end position="85"/>
    </location>
</feature>
<dbReference type="PANTHER" id="PTHR11157:SF17">
    <property type="entry name" value="ELONGATION OF VERY LONG CHAIN FATTY ACIDS PROTEIN 6"/>
    <property type="match status" value="1"/>
</dbReference>
<keyword evidence="4 10" id="KW-0812">Transmembrane</keyword>
<dbReference type="InterPro" id="IPR002076">
    <property type="entry name" value="ELO_fam"/>
</dbReference>
<dbReference type="EMBL" id="CAUYUJ010000366">
    <property type="protein sequence ID" value="CAK0790147.1"/>
    <property type="molecule type" value="Genomic_DNA"/>
</dbReference>
<evidence type="ECO:0000256" key="4">
    <source>
        <dbReference type="ARBA" id="ARBA00022692"/>
    </source>
</evidence>
<comment type="catalytic activity">
    <reaction evidence="10">
        <text>an acyl-CoA + malonyl-CoA + H(+) = a 3-oxoacyl-CoA + CO2 + CoA</text>
        <dbReference type="Rhea" id="RHEA:50252"/>
        <dbReference type="ChEBI" id="CHEBI:15378"/>
        <dbReference type="ChEBI" id="CHEBI:16526"/>
        <dbReference type="ChEBI" id="CHEBI:57287"/>
        <dbReference type="ChEBI" id="CHEBI:57384"/>
        <dbReference type="ChEBI" id="CHEBI:58342"/>
        <dbReference type="ChEBI" id="CHEBI:90726"/>
    </reaction>
    <physiologicalReaction direction="left-to-right" evidence="10">
        <dbReference type="Rhea" id="RHEA:50253"/>
    </physiologicalReaction>
</comment>